<dbReference type="RefSeq" id="WP_113955113.1">
    <property type="nucleotide sequence ID" value="NZ_QNRT01000004.1"/>
</dbReference>
<dbReference type="EMBL" id="QNRT01000004">
    <property type="protein sequence ID" value="RBP49249.1"/>
    <property type="molecule type" value="Genomic_DNA"/>
</dbReference>
<dbReference type="Proteomes" id="UP000253083">
    <property type="component" value="Unassembled WGS sequence"/>
</dbReference>
<keyword evidence="1" id="KW-0653">Protein transport</keyword>
<dbReference type="SUPFAM" id="SSF53067">
    <property type="entry name" value="Actin-like ATPase domain"/>
    <property type="match status" value="1"/>
</dbReference>
<keyword evidence="1" id="KW-0813">Transport</keyword>
<dbReference type="GO" id="GO:0015627">
    <property type="term" value="C:type II protein secretion system complex"/>
    <property type="evidence" value="ECO:0007669"/>
    <property type="project" value="InterPro"/>
</dbReference>
<dbReference type="CDD" id="cd24017">
    <property type="entry name" value="ASKHA_T2SSL_N"/>
    <property type="match status" value="1"/>
</dbReference>
<reference evidence="3 4" key="1">
    <citation type="submission" date="2018-06" db="EMBL/GenBank/DDBJ databases">
        <title>Genomic Encyclopedia of Type Strains, Phase IV (KMG-IV): sequencing the most valuable type-strain genomes for metagenomic binning, comparative biology and taxonomic classification.</title>
        <authorList>
            <person name="Goeker M."/>
        </authorList>
    </citation>
    <scope>NUCLEOTIDE SEQUENCE [LARGE SCALE GENOMIC DNA]</scope>
    <source>
        <strain evidence="3 4">DSM 24032</strain>
    </source>
</reference>
<dbReference type="Pfam" id="PF05134">
    <property type="entry name" value="T2SSL"/>
    <property type="match status" value="1"/>
</dbReference>
<gene>
    <name evidence="3" type="ORF">DFR28_104177</name>
</gene>
<name>A0A395JI36_9GAMM</name>
<comment type="caution">
    <text evidence="3">The sequence shown here is derived from an EMBL/GenBank/DDBJ whole genome shotgun (WGS) entry which is preliminary data.</text>
</comment>
<dbReference type="InterPro" id="IPR007812">
    <property type="entry name" value="T2SS_protein-GspL"/>
</dbReference>
<dbReference type="GO" id="GO:0009276">
    <property type="term" value="C:Gram-negative-bacterium-type cell wall"/>
    <property type="evidence" value="ECO:0007669"/>
    <property type="project" value="InterPro"/>
</dbReference>
<organism evidence="3 4">
    <name type="scientific">Arenicella xantha</name>
    <dbReference type="NCBI Taxonomy" id="644221"/>
    <lineage>
        <taxon>Bacteria</taxon>
        <taxon>Pseudomonadati</taxon>
        <taxon>Pseudomonadota</taxon>
        <taxon>Gammaproteobacteria</taxon>
        <taxon>Arenicellales</taxon>
        <taxon>Arenicellaceae</taxon>
        <taxon>Arenicella</taxon>
    </lineage>
</organism>
<dbReference type="InParanoid" id="A0A395JI36"/>
<sequence length="389" mass="43416">MKIYLKLEAPFEWVRMSGSQVDAFGEVPSLADYPITDDDDIVGVIASEWVTMHRVSLPAKTKKQFVTALPYALEESISEDVENVHFVYPIWKAGETCNVYTVAKYKMVEWSELATSNRLPIKQLIPEHALLPFHDAADCSLAVVGEQIVSHHKDGYGVSVDPELLDVWLMDIPVTSTVAINDEALTAKLISEHPDRDFRHWPFGYKMAHWLEYPVTVNMDLWGESYRPKVTVRGKRAFILPVALLIIGIVAKMGYDTFRYIGLHSEIRAIQSESQALLASTFPEVGPVPLGTERQVMERAIARFGGETQSKGLHSALAEVANVTARSGVTLNNIVYRNDELIITCLLNSFSQVDNLTRQFNSRPSISASLQSSASEDGEVIASYSIRQK</sequence>
<evidence type="ECO:0000259" key="2">
    <source>
        <dbReference type="Pfam" id="PF05134"/>
    </source>
</evidence>
<keyword evidence="4" id="KW-1185">Reference proteome</keyword>
<dbReference type="InterPro" id="IPR043129">
    <property type="entry name" value="ATPase_NBD"/>
</dbReference>
<dbReference type="Gene3D" id="3.30.420.380">
    <property type="match status" value="1"/>
</dbReference>
<feature type="domain" description="GspL cytoplasmic actin-ATPase-like" evidence="2">
    <location>
        <begin position="28"/>
        <end position="178"/>
    </location>
</feature>
<evidence type="ECO:0000313" key="4">
    <source>
        <dbReference type="Proteomes" id="UP000253083"/>
    </source>
</evidence>
<evidence type="ECO:0000256" key="1">
    <source>
        <dbReference type="PIRNR" id="PIRNR015761"/>
    </source>
</evidence>
<dbReference type="GO" id="GO:0015628">
    <property type="term" value="P:protein secretion by the type II secretion system"/>
    <property type="evidence" value="ECO:0007669"/>
    <property type="project" value="InterPro"/>
</dbReference>
<protein>
    <recommendedName>
        <fullName evidence="1">Type II secretion system protein L</fullName>
        <shortName evidence="1">T2SS protein L</shortName>
    </recommendedName>
</protein>
<dbReference type="PIRSF" id="PIRSF015761">
    <property type="entry name" value="Protein_L"/>
    <property type="match status" value="1"/>
</dbReference>
<dbReference type="InterPro" id="IPR024230">
    <property type="entry name" value="GspL_cyto_dom"/>
</dbReference>
<accession>A0A395JI36</accession>
<proteinExistence type="inferred from homology"/>
<comment type="function">
    <text evidence="1">Inner membrane component of the type II secretion system required for the energy-dependent secretion of extracellular factors such as proteases and toxins from the periplasm.</text>
</comment>
<dbReference type="AlphaFoldDB" id="A0A395JI36"/>
<dbReference type="NCBIfam" id="TIGR01709">
    <property type="entry name" value="typeII_sec_gspL"/>
    <property type="match status" value="1"/>
</dbReference>
<evidence type="ECO:0000313" key="3">
    <source>
        <dbReference type="EMBL" id="RBP49249.1"/>
    </source>
</evidence>
<dbReference type="OrthoDB" id="7011844at2"/>
<comment type="similarity">
    <text evidence="1">Belongs to the GSP L family.</text>
</comment>